<dbReference type="OMA" id="DTYISHK"/>
<proteinExistence type="predicted"/>
<dbReference type="Proteomes" id="UP000054561">
    <property type="component" value="Unassembled WGS sequence"/>
</dbReference>
<evidence type="ECO:0000313" key="2">
    <source>
        <dbReference type="EMBL" id="KJP90233.1"/>
    </source>
</evidence>
<dbReference type="RefSeq" id="XP_012333155.1">
    <property type="nucleotide sequence ID" value="XM_012477732.1"/>
</dbReference>
<gene>
    <name evidence="2" type="ORF">AK88_00081</name>
</gene>
<protein>
    <submittedName>
        <fullName evidence="2">Uncharacterized protein</fullName>
    </submittedName>
</protein>
<reference evidence="2 3" key="1">
    <citation type="submission" date="2014-03" db="EMBL/GenBank/DDBJ databases">
        <title>The Genome Sequence of Plasmodium fragile nilgiri.</title>
        <authorList>
            <consortium name="The Broad Institute Genomics Platform"/>
            <consortium name="The Broad Institute Genome Sequencing Center for Infectious Disease"/>
            <person name="Neafsey D."/>
            <person name="Duraisingh M."/>
            <person name="Young S.K."/>
            <person name="Zeng Q."/>
            <person name="Gargeya S."/>
            <person name="Abouelleil A."/>
            <person name="Alvarado L."/>
            <person name="Chapman S.B."/>
            <person name="Gainer-Dewar J."/>
            <person name="Goldberg J."/>
            <person name="Griggs A."/>
            <person name="Gujja S."/>
            <person name="Hansen M."/>
            <person name="Howarth C."/>
            <person name="Imamovic A."/>
            <person name="Larimer J."/>
            <person name="Pearson M."/>
            <person name="Poon T.W."/>
            <person name="Priest M."/>
            <person name="Roberts A."/>
            <person name="Saif S."/>
            <person name="Shea T."/>
            <person name="Sykes S."/>
            <person name="Wortman J."/>
            <person name="Nusbaum C."/>
            <person name="Birren B."/>
        </authorList>
    </citation>
    <scope>NUCLEOTIDE SEQUENCE [LARGE SCALE GENOMIC DNA]</scope>
    <source>
        <strain evidence="3">nilgiri</strain>
    </source>
</reference>
<name>A0A0D9QTF5_PLAFR</name>
<keyword evidence="3" id="KW-1185">Reference proteome</keyword>
<evidence type="ECO:0000313" key="3">
    <source>
        <dbReference type="Proteomes" id="UP000054561"/>
    </source>
</evidence>
<dbReference type="AlphaFoldDB" id="A0A0D9QTF5"/>
<organism evidence="2 3">
    <name type="scientific">Plasmodium fragile</name>
    <dbReference type="NCBI Taxonomy" id="5857"/>
    <lineage>
        <taxon>Eukaryota</taxon>
        <taxon>Sar</taxon>
        <taxon>Alveolata</taxon>
        <taxon>Apicomplexa</taxon>
        <taxon>Aconoidasida</taxon>
        <taxon>Haemosporida</taxon>
        <taxon>Plasmodiidae</taxon>
        <taxon>Plasmodium</taxon>
        <taxon>Plasmodium (Plasmodium)</taxon>
    </lineage>
</organism>
<sequence>MESTVEMAIDLGSTGEENSSIGREPLWGPKKDTEKENGSCSVKALIKSNQMMLQIESPNSNSMSKENLYDEQGDSLNSARDTYISHKTDITQTLPKDTFYEQVKQMNHILSNKNNSHFLNRINLNHLIAIEKTFINTNVFINKQIITLSTRSTTKGTKSKRGRSPHDGILYDDNFSIVYLEQDIIYLKKILLKKILSILLSKASSFREIKITILLLYFFVSLEEGTVISPTVYPLSLINSLIQKFNLKVRKKLKLVGEVEGAAPTDGYYRNPSAQSDATKKGPFDCLFICDGNNYLCVNDNSLPGKTYRTRIKLNNLIGYYHYINLNRLTYYLERASSTCDRATK</sequence>
<dbReference type="GeneID" id="24265395"/>
<dbReference type="OrthoDB" id="383482at2759"/>
<accession>A0A0D9QTF5</accession>
<feature type="region of interest" description="Disordered" evidence="1">
    <location>
        <begin position="1"/>
        <end position="38"/>
    </location>
</feature>
<evidence type="ECO:0000256" key="1">
    <source>
        <dbReference type="SAM" id="MobiDB-lite"/>
    </source>
</evidence>
<dbReference type="VEuPathDB" id="PlasmoDB:AK88_00081"/>
<dbReference type="EMBL" id="KQ001645">
    <property type="protein sequence ID" value="KJP90233.1"/>
    <property type="molecule type" value="Genomic_DNA"/>
</dbReference>